<organism evidence="3 4">
    <name type="scientific">Mariniphaga anaerophila</name>
    <dbReference type="NCBI Taxonomy" id="1484053"/>
    <lineage>
        <taxon>Bacteria</taxon>
        <taxon>Pseudomonadati</taxon>
        <taxon>Bacteroidota</taxon>
        <taxon>Bacteroidia</taxon>
        <taxon>Marinilabiliales</taxon>
        <taxon>Prolixibacteraceae</taxon>
        <taxon>Mariniphaga</taxon>
    </lineage>
</organism>
<dbReference type="STRING" id="1484053.SAMN05444274_103299"/>
<evidence type="ECO:0000313" key="3">
    <source>
        <dbReference type="EMBL" id="SHF03076.1"/>
    </source>
</evidence>
<name>A0A1M4YBX0_9BACT</name>
<protein>
    <recommendedName>
        <fullName evidence="2">LiaF transmembrane domain-containing protein</fullName>
    </recommendedName>
</protein>
<reference evidence="3 4" key="1">
    <citation type="submission" date="2016-11" db="EMBL/GenBank/DDBJ databases">
        <authorList>
            <person name="Jaros S."/>
            <person name="Januszkiewicz K."/>
            <person name="Wedrychowicz H."/>
        </authorList>
    </citation>
    <scope>NUCLEOTIDE SEQUENCE [LARGE SCALE GENOMIC DNA]</scope>
    <source>
        <strain evidence="3 4">DSM 26910</strain>
    </source>
</reference>
<keyword evidence="1" id="KW-1133">Transmembrane helix</keyword>
<accession>A0A1M4YBX0</accession>
<evidence type="ECO:0000256" key="1">
    <source>
        <dbReference type="SAM" id="Phobius"/>
    </source>
</evidence>
<feature type="domain" description="LiaF transmembrane" evidence="2">
    <location>
        <begin position="14"/>
        <end position="122"/>
    </location>
</feature>
<keyword evidence="4" id="KW-1185">Reference proteome</keyword>
<keyword evidence="1" id="KW-0472">Membrane</keyword>
<dbReference type="AlphaFoldDB" id="A0A1M4YBX0"/>
<feature type="transmembrane region" description="Helical" evidence="1">
    <location>
        <begin position="104"/>
        <end position="121"/>
    </location>
</feature>
<proteinExistence type="predicted"/>
<dbReference type="InterPro" id="IPR054331">
    <property type="entry name" value="LiaF_TM"/>
</dbReference>
<dbReference type="Pfam" id="PF22570">
    <property type="entry name" value="LiaF-TM"/>
    <property type="match status" value="1"/>
</dbReference>
<feature type="transmembrane region" description="Helical" evidence="1">
    <location>
        <begin position="51"/>
        <end position="74"/>
    </location>
</feature>
<feature type="transmembrane region" description="Helical" evidence="1">
    <location>
        <begin position="81"/>
        <end position="98"/>
    </location>
</feature>
<keyword evidence="1" id="KW-0812">Transmembrane</keyword>
<feature type="transmembrane region" description="Helical" evidence="1">
    <location>
        <begin position="12"/>
        <end position="31"/>
    </location>
</feature>
<evidence type="ECO:0000313" key="4">
    <source>
        <dbReference type="Proteomes" id="UP000184164"/>
    </source>
</evidence>
<sequence>MENEQTKENSRLTLAVVLIILGVLWLLHKLGSVFEVMGLHLRNLILPFKSLFVNWGSFIFSWQMILILVGLVLLAGKRSSGLVLIVLGGLFLAPKILAFPHISLTFILPVILIGAGVALIAKLI</sequence>
<dbReference type="Proteomes" id="UP000184164">
    <property type="component" value="Unassembled WGS sequence"/>
</dbReference>
<evidence type="ECO:0000259" key="2">
    <source>
        <dbReference type="Pfam" id="PF22570"/>
    </source>
</evidence>
<dbReference type="OrthoDB" id="9885741at2"/>
<dbReference type="RefSeq" id="WP_073000378.1">
    <property type="nucleotide sequence ID" value="NZ_FQUM01000003.1"/>
</dbReference>
<gene>
    <name evidence="3" type="ORF">SAMN05444274_103299</name>
</gene>
<dbReference type="EMBL" id="FQUM01000003">
    <property type="protein sequence ID" value="SHF03076.1"/>
    <property type="molecule type" value="Genomic_DNA"/>
</dbReference>